<evidence type="ECO:0000256" key="5">
    <source>
        <dbReference type="ARBA" id="ARBA00022833"/>
    </source>
</evidence>
<dbReference type="Proteomes" id="UP000327013">
    <property type="component" value="Chromosome 6"/>
</dbReference>
<dbReference type="PROSITE" id="PS50089">
    <property type="entry name" value="ZF_RING_2"/>
    <property type="match status" value="1"/>
</dbReference>
<dbReference type="GO" id="GO:0008270">
    <property type="term" value="F:zinc ion binding"/>
    <property type="evidence" value="ECO:0007669"/>
    <property type="project" value="UniProtKB-KW"/>
</dbReference>
<comment type="catalytic activity">
    <reaction evidence="1">
        <text>S-ubiquitinyl-[E2 ubiquitin-conjugating enzyme]-L-cysteine + [acceptor protein]-L-lysine = [E2 ubiquitin-conjugating enzyme]-L-cysteine + N(6)-ubiquitinyl-[acceptor protein]-L-lysine.</text>
        <dbReference type="EC" id="2.3.2.27"/>
    </reaction>
</comment>
<proteinExistence type="predicted"/>
<evidence type="ECO:0000256" key="2">
    <source>
        <dbReference type="ARBA" id="ARBA00012483"/>
    </source>
</evidence>
<dbReference type="PANTHER" id="PTHR15710">
    <property type="entry name" value="E3 UBIQUITIN-PROTEIN LIGASE PRAJA"/>
    <property type="match status" value="1"/>
</dbReference>
<name>A0A5N6RBJ3_9ROSI</name>
<evidence type="ECO:0000259" key="7">
    <source>
        <dbReference type="PROSITE" id="PS50089"/>
    </source>
</evidence>
<evidence type="ECO:0000256" key="6">
    <source>
        <dbReference type="PROSITE-ProRule" id="PRU00175"/>
    </source>
</evidence>
<dbReference type="GO" id="GO:0016567">
    <property type="term" value="P:protein ubiquitination"/>
    <property type="evidence" value="ECO:0007669"/>
    <property type="project" value="TreeGrafter"/>
</dbReference>
<dbReference type="EC" id="2.3.2.27" evidence="2"/>
<evidence type="ECO:0000313" key="8">
    <source>
        <dbReference type="EMBL" id="KAE8075726.1"/>
    </source>
</evidence>
<dbReference type="InterPro" id="IPR001841">
    <property type="entry name" value="Znf_RING"/>
</dbReference>
<dbReference type="OrthoDB" id="4348522at2759"/>
<accession>A0A5N6RBJ3</accession>
<gene>
    <name evidence="8" type="ORF">FH972_014419</name>
</gene>
<dbReference type="EMBL" id="CM017326">
    <property type="protein sequence ID" value="KAE8075726.1"/>
    <property type="molecule type" value="Genomic_DNA"/>
</dbReference>
<dbReference type="SMART" id="SM00184">
    <property type="entry name" value="RING"/>
    <property type="match status" value="1"/>
</dbReference>
<feature type="domain" description="RING-type" evidence="7">
    <location>
        <begin position="150"/>
        <end position="191"/>
    </location>
</feature>
<evidence type="ECO:0000256" key="3">
    <source>
        <dbReference type="ARBA" id="ARBA00022723"/>
    </source>
</evidence>
<keyword evidence="4 6" id="KW-0863">Zinc-finger</keyword>
<dbReference type="GO" id="GO:0005737">
    <property type="term" value="C:cytoplasm"/>
    <property type="evidence" value="ECO:0007669"/>
    <property type="project" value="TreeGrafter"/>
</dbReference>
<keyword evidence="5" id="KW-0862">Zinc</keyword>
<evidence type="ECO:0000313" key="9">
    <source>
        <dbReference type="Proteomes" id="UP000327013"/>
    </source>
</evidence>
<dbReference type="GO" id="GO:0061630">
    <property type="term" value="F:ubiquitin protein ligase activity"/>
    <property type="evidence" value="ECO:0007669"/>
    <property type="project" value="UniProtKB-EC"/>
</dbReference>
<dbReference type="Pfam" id="PF13639">
    <property type="entry name" value="zf-RING_2"/>
    <property type="match status" value="1"/>
</dbReference>
<evidence type="ECO:0000256" key="1">
    <source>
        <dbReference type="ARBA" id="ARBA00000900"/>
    </source>
</evidence>
<dbReference type="InterPro" id="IPR013083">
    <property type="entry name" value="Znf_RING/FYVE/PHD"/>
</dbReference>
<protein>
    <recommendedName>
        <fullName evidence="2">RING-type E3 ubiquitin transferase</fullName>
        <ecNumber evidence="2">2.3.2.27</ecNumber>
    </recommendedName>
</protein>
<reference evidence="8 9" key="1">
    <citation type="submission" date="2019-06" db="EMBL/GenBank/DDBJ databases">
        <title>A chromosomal-level reference genome of Carpinus fangiana (Coryloideae, Betulaceae).</title>
        <authorList>
            <person name="Yang X."/>
            <person name="Wang Z."/>
            <person name="Zhang L."/>
            <person name="Hao G."/>
            <person name="Liu J."/>
            <person name="Yang Y."/>
        </authorList>
    </citation>
    <scope>NUCLEOTIDE SEQUENCE [LARGE SCALE GENOMIC DNA]</scope>
    <source>
        <strain evidence="8">Cfa_2016G</strain>
        <tissue evidence="8">Leaf</tissue>
    </source>
</reference>
<dbReference type="AlphaFoldDB" id="A0A5N6RBJ3"/>
<evidence type="ECO:0000256" key="4">
    <source>
        <dbReference type="ARBA" id="ARBA00022771"/>
    </source>
</evidence>
<organism evidence="8 9">
    <name type="scientific">Carpinus fangiana</name>
    <dbReference type="NCBI Taxonomy" id="176857"/>
    <lineage>
        <taxon>Eukaryota</taxon>
        <taxon>Viridiplantae</taxon>
        <taxon>Streptophyta</taxon>
        <taxon>Embryophyta</taxon>
        <taxon>Tracheophyta</taxon>
        <taxon>Spermatophyta</taxon>
        <taxon>Magnoliopsida</taxon>
        <taxon>eudicotyledons</taxon>
        <taxon>Gunneridae</taxon>
        <taxon>Pentapetalae</taxon>
        <taxon>rosids</taxon>
        <taxon>fabids</taxon>
        <taxon>Fagales</taxon>
        <taxon>Betulaceae</taxon>
        <taxon>Carpinus</taxon>
    </lineage>
</organism>
<sequence length="195" mass="22555">MERNNVTMPLSEGEMWVSFRFEPQYPAEGDIIPVHVQMQRSLLSSEESARSIIPLLRSRTTLPAFFRRRCLEEFIRDLSVHVCSLPSDIHHVYVYGHVFVDNFDPSESFCWYDLWTDQDLISTDGQVMTSPRWSESAVQAVKLEEEALDCAICLVELPVGFEVAKLPCSHVYHRRCIVQWFDRSNQCPLCRSPAV</sequence>
<dbReference type="PANTHER" id="PTHR15710:SF196">
    <property type="entry name" value="F6A14.12 PROTEIN-RELATED"/>
    <property type="match status" value="1"/>
</dbReference>
<dbReference type="SUPFAM" id="SSF57850">
    <property type="entry name" value="RING/U-box"/>
    <property type="match status" value="1"/>
</dbReference>
<keyword evidence="9" id="KW-1185">Reference proteome</keyword>
<dbReference type="Gene3D" id="3.30.40.10">
    <property type="entry name" value="Zinc/RING finger domain, C3HC4 (zinc finger)"/>
    <property type="match status" value="1"/>
</dbReference>
<keyword evidence="3" id="KW-0479">Metal-binding</keyword>